<keyword evidence="1" id="KW-0732">Signal</keyword>
<dbReference type="InterPro" id="IPR029052">
    <property type="entry name" value="Metallo-depent_PP-like"/>
</dbReference>
<dbReference type="Proteomes" id="UP001156706">
    <property type="component" value="Unassembled WGS sequence"/>
</dbReference>
<organism evidence="3 4">
    <name type="scientific">Chitinimonas prasina</name>
    <dbReference type="NCBI Taxonomy" id="1434937"/>
    <lineage>
        <taxon>Bacteria</taxon>
        <taxon>Pseudomonadati</taxon>
        <taxon>Pseudomonadota</taxon>
        <taxon>Betaproteobacteria</taxon>
        <taxon>Neisseriales</taxon>
        <taxon>Chitinibacteraceae</taxon>
        <taxon>Chitinimonas</taxon>
    </lineage>
</organism>
<reference evidence="4" key="1">
    <citation type="journal article" date="2019" name="Int. J. Syst. Evol. Microbiol.">
        <title>The Global Catalogue of Microorganisms (GCM) 10K type strain sequencing project: providing services to taxonomists for standard genome sequencing and annotation.</title>
        <authorList>
            <consortium name="The Broad Institute Genomics Platform"/>
            <consortium name="The Broad Institute Genome Sequencing Center for Infectious Disease"/>
            <person name="Wu L."/>
            <person name="Ma J."/>
        </authorList>
    </citation>
    <scope>NUCLEOTIDE SEQUENCE [LARGE SCALE GENOMIC DNA]</scope>
    <source>
        <strain evidence="4">NBRC 110044</strain>
    </source>
</reference>
<sequence length="361" mass="39654">MRLAPLLLSLACLVTWADDSLNDGPYVIHQGQTIEAAWVCQGQVQRLPVQSDRKLAIPCGELKGLALNRSNPVAPDIQPQPQRWAALSDIHGQAGIFQTLLKAQGVIDGMGNWAWGKGVLVIAGDIFDRGPTVNEALWQVYQLEQQARAAGGAVHFVLGNHEAMVLRGDLRYIHPRYQAVAQLLGRSYDQLYGRDTELGQWLRNRATVLKLGDTVFLHGGLHPELAQAAIDLKHINQRFRERLGASKAELAQDPEASYLMGSKGPLWYRGYFLPERATLADVDALLDRLGARRIVVGHTTQRELVSLYGGRVIGVDAGIKDGERGELLLWQDGKLWRGTMDGRRSELAAGEDSGGVLPGQE</sequence>
<feature type="chain" id="PRO_5045748661" evidence="1">
    <location>
        <begin position="18"/>
        <end position="361"/>
    </location>
</feature>
<dbReference type="Gene3D" id="3.60.21.10">
    <property type="match status" value="1"/>
</dbReference>
<dbReference type="Pfam" id="PF00149">
    <property type="entry name" value="Metallophos"/>
    <property type="match status" value="1"/>
</dbReference>
<dbReference type="RefSeq" id="WP_284195471.1">
    <property type="nucleotide sequence ID" value="NZ_BSOG01000001.1"/>
</dbReference>
<dbReference type="PANTHER" id="PTHR46546">
    <property type="entry name" value="SHEWANELLA-LIKE PROTEIN PHOSPHATASE 1"/>
    <property type="match status" value="1"/>
</dbReference>
<dbReference type="EMBL" id="BSOG01000001">
    <property type="protein sequence ID" value="GLR12344.1"/>
    <property type="molecule type" value="Genomic_DNA"/>
</dbReference>
<dbReference type="PANTHER" id="PTHR46546:SF4">
    <property type="entry name" value="SHEWANELLA-LIKE PROTEIN PHOSPHATASE 1"/>
    <property type="match status" value="1"/>
</dbReference>
<evidence type="ECO:0000259" key="2">
    <source>
        <dbReference type="Pfam" id="PF00149"/>
    </source>
</evidence>
<feature type="domain" description="Calcineurin-like phosphoesterase" evidence="2">
    <location>
        <begin position="85"/>
        <end position="299"/>
    </location>
</feature>
<evidence type="ECO:0000313" key="3">
    <source>
        <dbReference type="EMBL" id="GLR12344.1"/>
    </source>
</evidence>
<feature type="signal peptide" evidence="1">
    <location>
        <begin position="1"/>
        <end position="17"/>
    </location>
</feature>
<accession>A0ABQ5YHD8</accession>
<dbReference type="InterPro" id="IPR004843">
    <property type="entry name" value="Calcineurin-like_PHP"/>
</dbReference>
<keyword evidence="4" id="KW-1185">Reference proteome</keyword>
<gene>
    <name evidence="3" type="ORF">GCM10007907_11340</name>
</gene>
<evidence type="ECO:0000256" key="1">
    <source>
        <dbReference type="SAM" id="SignalP"/>
    </source>
</evidence>
<protein>
    <submittedName>
        <fullName evidence="3">Metallophosphoesterase</fullName>
    </submittedName>
</protein>
<comment type="caution">
    <text evidence="3">The sequence shown here is derived from an EMBL/GenBank/DDBJ whole genome shotgun (WGS) entry which is preliminary data.</text>
</comment>
<name>A0ABQ5YHD8_9NEIS</name>
<proteinExistence type="predicted"/>
<evidence type="ECO:0000313" key="4">
    <source>
        <dbReference type="Proteomes" id="UP001156706"/>
    </source>
</evidence>
<dbReference type="SUPFAM" id="SSF56300">
    <property type="entry name" value="Metallo-dependent phosphatases"/>
    <property type="match status" value="1"/>
</dbReference>